<protein>
    <submittedName>
        <fullName evidence="4">4-hydroxythreonine-4-phosphate dehydrogenase PdxA</fullName>
        <ecNumber evidence="4">1.1.1.262</ecNumber>
    </submittedName>
</protein>
<reference evidence="4 5" key="1">
    <citation type="journal article" date="2020" name="G3 (Bethesda)">
        <title>CeMbio - The Caenorhabditis elegans Microbiome Resource.</title>
        <authorList>
            <person name="Dirksen P."/>
            <person name="Assie A."/>
            <person name="Zimmermann J."/>
            <person name="Zhang F."/>
            <person name="Tietje A.M."/>
            <person name="Marsh S.A."/>
            <person name="Felix M.A."/>
            <person name="Shapira M."/>
            <person name="Kaleta C."/>
            <person name="Schulenburg H."/>
            <person name="Samuel B."/>
        </authorList>
    </citation>
    <scope>NUCLEOTIDE SEQUENCE [LARGE SCALE GENOMIC DNA]</scope>
    <source>
        <strain evidence="4 5">BIGb0172</strain>
    </source>
</reference>
<evidence type="ECO:0000313" key="4">
    <source>
        <dbReference type="EMBL" id="QMV73504.1"/>
    </source>
</evidence>
<gene>
    <name evidence="4" type="primary">pdxA</name>
    <name evidence="4" type="ORF">HS961_12080</name>
</gene>
<dbReference type="SUPFAM" id="SSF53659">
    <property type="entry name" value="Isocitrate/Isopropylmalate dehydrogenase-like"/>
    <property type="match status" value="1"/>
</dbReference>
<evidence type="ECO:0000256" key="3">
    <source>
        <dbReference type="ARBA" id="ARBA00023027"/>
    </source>
</evidence>
<dbReference type="NCBIfam" id="TIGR00557">
    <property type="entry name" value="pdxA"/>
    <property type="match status" value="1"/>
</dbReference>
<keyword evidence="2 4" id="KW-0560">Oxidoreductase</keyword>
<accession>A0A7G5EHM9</accession>
<evidence type="ECO:0000256" key="2">
    <source>
        <dbReference type="ARBA" id="ARBA00023002"/>
    </source>
</evidence>
<dbReference type="PANTHER" id="PTHR30004">
    <property type="entry name" value="4-HYDROXYTHREONINE-4-PHOSPHATE DEHYDROGENASE"/>
    <property type="match status" value="1"/>
</dbReference>
<sequence>MSTSLPVIGITMGDAAGVGPEIIVKSFANDSLYSLAKAVVIGDAKRLEKANTLLGTQVRVRPIQDIADAAFERGVIDCIDLQLIPDDLAFGKLSPVAGDAAFRFIERAVELAKARKIDAICTAPLNKEALHAGGHKFPGHTEMLAYLTGVEEVSMMLVAPNLRVIHVTTHIGLLDAIRKIEPGLVERTIQRGYDTLRKAHIDNPRIAVCGINPHAGENGLFGYGEEEEKIIPAVQKLREKGMDIEGPLPADTLFFRAGRGDFDLVVAMYHDQGHGPVKVLGLEAGVNITVGLDVIRTSVDHGTAFDIAGKGVADERSLLEALRQGAELATRR</sequence>
<dbReference type="AlphaFoldDB" id="A0A7G5EHM9"/>
<dbReference type="Proteomes" id="UP000515240">
    <property type="component" value="Chromosome"/>
</dbReference>
<keyword evidence="1" id="KW-0479">Metal-binding</keyword>
<dbReference type="EMBL" id="CP058554">
    <property type="protein sequence ID" value="QMV73504.1"/>
    <property type="molecule type" value="Genomic_DNA"/>
</dbReference>
<dbReference type="GO" id="GO:0051287">
    <property type="term" value="F:NAD binding"/>
    <property type="evidence" value="ECO:0007669"/>
    <property type="project" value="InterPro"/>
</dbReference>
<dbReference type="Gene3D" id="3.40.718.10">
    <property type="entry name" value="Isopropylmalate Dehydrogenase"/>
    <property type="match status" value="1"/>
</dbReference>
<dbReference type="KEGG" id="cpis:HS961_12080"/>
<dbReference type="GO" id="GO:0050570">
    <property type="term" value="F:4-hydroxythreonine-4-phosphate dehydrogenase activity"/>
    <property type="evidence" value="ECO:0007669"/>
    <property type="project" value="UniProtKB-EC"/>
</dbReference>
<dbReference type="RefSeq" id="WP_182322268.1">
    <property type="nucleotide sequence ID" value="NZ_CP058554.1"/>
</dbReference>
<proteinExistence type="predicted"/>
<dbReference type="InterPro" id="IPR005255">
    <property type="entry name" value="PdxA_fam"/>
</dbReference>
<keyword evidence="5" id="KW-1185">Reference proteome</keyword>
<organism evidence="4 5">
    <name type="scientific">Comamonas piscis</name>
    <dbReference type="NCBI Taxonomy" id="1562974"/>
    <lineage>
        <taxon>Bacteria</taxon>
        <taxon>Pseudomonadati</taxon>
        <taxon>Pseudomonadota</taxon>
        <taxon>Betaproteobacteria</taxon>
        <taxon>Burkholderiales</taxon>
        <taxon>Comamonadaceae</taxon>
        <taxon>Comamonas</taxon>
    </lineage>
</organism>
<dbReference type="GO" id="GO:0046872">
    <property type="term" value="F:metal ion binding"/>
    <property type="evidence" value="ECO:0007669"/>
    <property type="project" value="UniProtKB-KW"/>
</dbReference>
<keyword evidence="3" id="KW-0520">NAD</keyword>
<evidence type="ECO:0000256" key="1">
    <source>
        <dbReference type="ARBA" id="ARBA00022723"/>
    </source>
</evidence>
<evidence type="ECO:0000313" key="5">
    <source>
        <dbReference type="Proteomes" id="UP000515240"/>
    </source>
</evidence>
<dbReference type="EC" id="1.1.1.262" evidence="4"/>
<name>A0A7G5EHM9_9BURK</name>
<dbReference type="Pfam" id="PF04166">
    <property type="entry name" value="PdxA"/>
    <property type="match status" value="1"/>
</dbReference>
<dbReference type="PANTHER" id="PTHR30004:SF6">
    <property type="entry name" value="D-THREONATE 4-PHOSPHATE DEHYDROGENASE"/>
    <property type="match status" value="1"/>
</dbReference>